<evidence type="ECO:0000256" key="1">
    <source>
        <dbReference type="ARBA" id="ARBA00006219"/>
    </source>
</evidence>
<dbReference type="InterPro" id="IPR011009">
    <property type="entry name" value="Kinase-like_dom_sf"/>
</dbReference>
<evidence type="ECO:0000256" key="2">
    <source>
        <dbReference type="ARBA" id="ARBA00022679"/>
    </source>
</evidence>
<dbReference type="NCBIfam" id="NF033068">
    <property type="entry name" value="APH_3p"/>
    <property type="match status" value="1"/>
</dbReference>
<dbReference type="SUPFAM" id="SSF56112">
    <property type="entry name" value="Protein kinase-like (PK-like)"/>
    <property type="match status" value="1"/>
</dbReference>
<comment type="caution">
    <text evidence="9">The sequence shown here is derived from an EMBL/GenBank/DDBJ whole genome shotgun (WGS) entry which is preliminary data.</text>
</comment>
<dbReference type="Gene3D" id="3.90.1200.10">
    <property type="match status" value="1"/>
</dbReference>
<dbReference type="InterPro" id="IPR002575">
    <property type="entry name" value="Aminoglycoside_PTrfase"/>
</dbReference>
<dbReference type="Gene3D" id="3.30.200.20">
    <property type="entry name" value="Phosphorylase Kinase, domain 1"/>
    <property type="match status" value="1"/>
</dbReference>
<reference evidence="9 10" key="1">
    <citation type="submission" date="2024-09" db="EMBL/GenBank/DDBJ databases">
        <authorList>
            <person name="Sun Q."/>
            <person name="Mori K."/>
        </authorList>
    </citation>
    <scope>NUCLEOTIDE SEQUENCE [LARGE SCALE GENOMIC DNA]</scope>
    <source>
        <strain evidence="9 10">JCM 11201</strain>
    </source>
</reference>
<evidence type="ECO:0000259" key="8">
    <source>
        <dbReference type="Pfam" id="PF01636"/>
    </source>
</evidence>
<name>A0ABV5WJB6_9BACI</name>
<evidence type="ECO:0000256" key="4">
    <source>
        <dbReference type="ARBA" id="ARBA00022777"/>
    </source>
</evidence>
<dbReference type="PANTHER" id="PTHR21310:SF41">
    <property type="entry name" value="3'-PHOSPHOTRANSFERASE, PUTATIVE-RELATED"/>
    <property type="match status" value="1"/>
</dbReference>
<keyword evidence="4 7" id="KW-0418">Kinase</keyword>
<proteinExistence type="inferred from homology"/>
<dbReference type="InterPro" id="IPR024165">
    <property type="entry name" value="Kan/Strep_kinase"/>
</dbReference>
<evidence type="ECO:0000256" key="6">
    <source>
        <dbReference type="ARBA" id="ARBA00023251"/>
    </source>
</evidence>
<evidence type="ECO:0000256" key="5">
    <source>
        <dbReference type="ARBA" id="ARBA00022840"/>
    </source>
</evidence>
<feature type="domain" description="Aminoglycoside phosphotransferase" evidence="8">
    <location>
        <begin position="25"/>
        <end position="252"/>
    </location>
</feature>
<dbReference type="Pfam" id="PF01636">
    <property type="entry name" value="APH"/>
    <property type="match status" value="1"/>
</dbReference>
<protein>
    <submittedName>
        <fullName evidence="9">APH(3') family aminoglycoside O-phosphotransferase</fullName>
    </submittedName>
</protein>
<dbReference type="PANTHER" id="PTHR21310">
    <property type="entry name" value="AMINOGLYCOSIDE PHOSPHOTRANSFERASE-RELATED-RELATED"/>
    <property type="match status" value="1"/>
</dbReference>
<evidence type="ECO:0000256" key="3">
    <source>
        <dbReference type="ARBA" id="ARBA00022741"/>
    </source>
</evidence>
<dbReference type="CDD" id="cd05150">
    <property type="entry name" value="APH"/>
    <property type="match status" value="1"/>
</dbReference>
<accession>A0ABV5WJB6</accession>
<keyword evidence="2 7" id="KW-0808">Transferase</keyword>
<sequence length="263" mass="30228">MKVVKWMKEVPHDLAELIAGYSWERITIGRSDAMTFLLKGPIYNQYLKIQPNHSMENLSDEKERLEWLQGRLSVPKVLYYNKDEANEYLLTTEITGINASDKAYETNLPLLIELLAAGLKKIHSLSIEGCPFSKNLDVKIEEARKRIENGLVDEGDFDSVRIGIKAKDLFDELFSKRPTNEDLVFTHGDYCLPNIIINEGKVSGFIDWGRAGISDRYQDLALVIRSIAYNFGENHIPLFLKTYGVTGLDELKIFYYQLMDEFF</sequence>
<dbReference type="RefSeq" id="WP_379951009.1">
    <property type="nucleotide sequence ID" value="NZ_JBHMAF010000167.1"/>
</dbReference>
<keyword evidence="3 7" id="KW-0547">Nucleotide-binding</keyword>
<dbReference type="EMBL" id="JBHMAF010000167">
    <property type="protein sequence ID" value="MFB9760724.1"/>
    <property type="molecule type" value="Genomic_DNA"/>
</dbReference>
<organism evidence="9 10">
    <name type="scientific">Ectobacillus funiculus</name>
    <dbReference type="NCBI Taxonomy" id="137993"/>
    <lineage>
        <taxon>Bacteria</taxon>
        <taxon>Bacillati</taxon>
        <taxon>Bacillota</taxon>
        <taxon>Bacilli</taxon>
        <taxon>Bacillales</taxon>
        <taxon>Bacillaceae</taxon>
        <taxon>Ectobacillus</taxon>
    </lineage>
</organism>
<evidence type="ECO:0000313" key="9">
    <source>
        <dbReference type="EMBL" id="MFB9760724.1"/>
    </source>
</evidence>
<dbReference type="PIRSF" id="PIRSF000706">
    <property type="entry name" value="Kanamycin_kin"/>
    <property type="match status" value="1"/>
</dbReference>
<dbReference type="Proteomes" id="UP001589609">
    <property type="component" value="Unassembled WGS sequence"/>
</dbReference>
<dbReference type="InterPro" id="IPR051678">
    <property type="entry name" value="AGP_Transferase"/>
</dbReference>
<keyword evidence="6 7" id="KW-0046">Antibiotic resistance</keyword>
<comment type="similarity">
    <text evidence="1 7">Belongs to the aminoglycoside phosphotransferase family.</text>
</comment>
<gene>
    <name evidence="9" type="ORF">ACFFMS_20800</name>
</gene>
<keyword evidence="5 7" id="KW-0067">ATP-binding</keyword>
<evidence type="ECO:0000313" key="10">
    <source>
        <dbReference type="Proteomes" id="UP001589609"/>
    </source>
</evidence>
<evidence type="ECO:0000256" key="7">
    <source>
        <dbReference type="PIRNR" id="PIRNR000706"/>
    </source>
</evidence>
<keyword evidence="10" id="KW-1185">Reference proteome</keyword>